<evidence type="ECO:0000259" key="5">
    <source>
        <dbReference type="PROSITE" id="PS50043"/>
    </source>
</evidence>
<dbReference type="OrthoDB" id="1825091at2"/>
<dbReference type="PROSITE" id="PS50043">
    <property type="entry name" value="HTH_LUXR_2"/>
    <property type="match status" value="1"/>
</dbReference>
<evidence type="ECO:0000256" key="2">
    <source>
        <dbReference type="ARBA" id="ARBA00023125"/>
    </source>
</evidence>
<keyword evidence="4" id="KW-0812">Transmembrane</keyword>
<dbReference type="PANTHER" id="PTHR44688:SF16">
    <property type="entry name" value="DNA-BINDING TRANSCRIPTIONAL ACTIVATOR DEVR_DOSR"/>
    <property type="match status" value="1"/>
</dbReference>
<dbReference type="AlphaFoldDB" id="A0A415DXT9"/>
<organism evidence="6 7">
    <name type="scientific">Emergencia timonensis</name>
    <dbReference type="NCBI Taxonomy" id="1776384"/>
    <lineage>
        <taxon>Bacteria</taxon>
        <taxon>Bacillati</taxon>
        <taxon>Bacillota</taxon>
        <taxon>Clostridia</taxon>
        <taxon>Peptostreptococcales</taxon>
        <taxon>Anaerovoracaceae</taxon>
        <taxon>Emergencia</taxon>
    </lineage>
</organism>
<keyword evidence="4" id="KW-1133">Transmembrane helix</keyword>
<evidence type="ECO:0000256" key="3">
    <source>
        <dbReference type="ARBA" id="ARBA00023163"/>
    </source>
</evidence>
<keyword evidence="7" id="KW-1185">Reference proteome</keyword>
<accession>A0A415DXT9</accession>
<evidence type="ECO:0000313" key="6">
    <source>
        <dbReference type="EMBL" id="RHJ85279.1"/>
    </source>
</evidence>
<gene>
    <name evidence="6" type="ORF">DW099_16075</name>
</gene>
<dbReference type="Gene3D" id="1.10.10.10">
    <property type="entry name" value="Winged helix-like DNA-binding domain superfamily/Winged helix DNA-binding domain"/>
    <property type="match status" value="1"/>
</dbReference>
<dbReference type="Proteomes" id="UP000284841">
    <property type="component" value="Unassembled WGS sequence"/>
</dbReference>
<name>A0A415DXT9_9FIRM</name>
<reference evidence="6 7" key="1">
    <citation type="submission" date="2018-08" db="EMBL/GenBank/DDBJ databases">
        <title>A genome reference for cultivated species of the human gut microbiota.</title>
        <authorList>
            <person name="Zou Y."/>
            <person name="Xue W."/>
            <person name="Luo G."/>
        </authorList>
    </citation>
    <scope>NUCLEOTIDE SEQUENCE [LARGE SCALE GENOMIC DNA]</scope>
    <source>
        <strain evidence="6 7">AM07-24</strain>
    </source>
</reference>
<dbReference type="EMBL" id="QRMS01000005">
    <property type="protein sequence ID" value="RHJ85279.1"/>
    <property type="molecule type" value="Genomic_DNA"/>
</dbReference>
<dbReference type="PROSITE" id="PS00622">
    <property type="entry name" value="HTH_LUXR_1"/>
    <property type="match status" value="1"/>
</dbReference>
<dbReference type="PANTHER" id="PTHR44688">
    <property type="entry name" value="DNA-BINDING TRANSCRIPTIONAL ACTIVATOR DEVR_DOSR"/>
    <property type="match status" value="1"/>
</dbReference>
<feature type="transmembrane region" description="Helical" evidence="4">
    <location>
        <begin position="46"/>
        <end position="66"/>
    </location>
</feature>
<feature type="transmembrane region" description="Helical" evidence="4">
    <location>
        <begin position="78"/>
        <end position="98"/>
    </location>
</feature>
<sequence length="191" mass="22031">MVSVIFFVDIKWTRLIIDIPLLCLLIAGSIACIVSGLKKGDSHKLIAYKSVITLFMTVNYVTYFISESGIVKESNEDIMDLTIFYWLVINAANIILLYKRDFSKSYLVDAPVAMDINEALDLVKQKYDLTKREVEILKEIYEGKTNTQIAEELFISESTVKAHIYNTFRKMNVKNRVEAVCIVREEKEREQ</sequence>
<dbReference type="InterPro" id="IPR000792">
    <property type="entry name" value="Tscrpt_reg_LuxR_C"/>
</dbReference>
<evidence type="ECO:0000256" key="4">
    <source>
        <dbReference type="SAM" id="Phobius"/>
    </source>
</evidence>
<dbReference type="GO" id="GO:0003677">
    <property type="term" value="F:DNA binding"/>
    <property type="evidence" value="ECO:0007669"/>
    <property type="project" value="UniProtKB-KW"/>
</dbReference>
<dbReference type="SUPFAM" id="SSF46894">
    <property type="entry name" value="C-terminal effector domain of the bipartite response regulators"/>
    <property type="match status" value="1"/>
</dbReference>
<dbReference type="PRINTS" id="PR00038">
    <property type="entry name" value="HTHLUXR"/>
</dbReference>
<proteinExistence type="predicted"/>
<feature type="domain" description="HTH luxR-type" evidence="5">
    <location>
        <begin position="122"/>
        <end position="187"/>
    </location>
</feature>
<dbReference type="InterPro" id="IPR016032">
    <property type="entry name" value="Sig_transdc_resp-reg_C-effctor"/>
</dbReference>
<dbReference type="CDD" id="cd06170">
    <property type="entry name" value="LuxR_C_like"/>
    <property type="match status" value="1"/>
</dbReference>
<dbReference type="Pfam" id="PF00196">
    <property type="entry name" value="GerE"/>
    <property type="match status" value="1"/>
</dbReference>
<dbReference type="SMART" id="SM00421">
    <property type="entry name" value="HTH_LUXR"/>
    <property type="match status" value="1"/>
</dbReference>
<protein>
    <submittedName>
        <fullName evidence="6">DNA-binding response regulator</fullName>
    </submittedName>
</protein>
<evidence type="ECO:0000313" key="7">
    <source>
        <dbReference type="Proteomes" id="UP000284841"/>
    </source>
</evidence>
<dbReference type="InterPro" id="IPR036388">
    <property type="entry name" value="WH-like_DNA-bd_sf"/>
</dbReference>
<keyword evidence="2 6" id="KW-0238">DNA-binding</keyword>
<dbReference type="STRING" id="1776384.GCA_900086585_00222"/>
<feature type="transmembrane region" description="Helical" evidence="4">
    <location>
        <begin position="12"/>
        <end position="34"/>
    </location>
</feature>
<keyword evidence="1" id="KW-0805">Transcription regulation</keyword>
<dbReference type="GO" id="GO:0006355">
    <property type="term" value="P:regulation of DNA-templated transcription"/>
    <property type="evidence" value="ECO:0007669"/>
    <property type="project" value="InterPro"/>
</dbReference>
<evidence type="ECO:0000256" key="1">
    <source>
        <dbReference type="ARBA" id="ARBA00023015"/>
    </source>
</evidence>
<keyword evidence="4" id="KW-0472">Membrane</keyword>
<keyword evidence="3" id="KW-0804">Transcription</keyword>
<comment type="caution">
    <text evidence="6">The sequence shown here is derived from an EMBL/GenBank/DDBJ whole genome shotgun (WGS) entry which is preliminary data.</text>
</comment>